<dbReference type="PANTHER" id="PTHR34239:SF2">
    <property type="entry name" value="TRANSPOSABLE ELEMENT P TRANSPOSASE_THAP9 CONSERVED DOMAIN-CONTAINING PROTEIN"/>
    <property type="match status" value="1"/>
</dbReference>
<feature type="compositionally biased region" description="Polar residues" evidence="1">
    <location>
        <begin position="77"/>
        <end position="96"/>
    </location>
</feature>
<feature type="region of interest" description="Disordered" evidence="1">
    <location>
        <begin position="283"/>
        <end position="352"/>
    </location>
</feature>
<feature type="compositionally biased region" description="Basic residues" evidence="1">
    <location>
        <begin position="338"/>
        <end position="352"/>
    </location>
</feature>
<dbReference type="RefSeq" id="XP_046591746.1">
    <property type="nucleotide sequence ID" value="XM_046735790.1"/>
</dbReference>
<sequence>MGGHKRKSSDRDKDYEKLKKRLREMEKKLEKREQRINNDKENDNGGAQNGKLETPGSTVNATPKNPEERETPVIDLSNENETGETSQETQSASGVTETLDLDPEILKIIGETPASEPEGLKLSSHISNRWKMWLKTGQTKETKELLLKKYPRKGECSLEAPKLNPEIAASLNDGSLKRDKYFSNTQNLAGSALSALSLVIDPLLTKKREEIDIKKMLENLWDSSQILIELYRGQTIARKACILPSLNKQTAALLGKTETGELLFGDKLGEKIKESKVIDKIGTDIKSQQSSKKPGAPTSHLNVKSPSVPRYQAQAGTKPKPSKPSYNQKYSSQSKGPQSHHRGQNSKNRSRY</sequence>
<feature type="compositionally biased region" description="Polar residues" evidence="1">
    <location>
        <begin position="324"/>
        <end position="337"/>
    </location>
</feature>
<name>A0ABM3FUP6_NEOLC</name>
<gene>
    <name evidence="3" type="primary">LOC124293712</name>
</gene>
<feature type="compositionally biased region" description="Basic and acidic residues" evidence="1">
    <location>
        <begin position="9"/>
        <end position="43"/>
    </location>
</feature>
<dbReference type="PANTHER" id="PTHR34239">
    <property type="entry name" value="APPLE DOMAIN-CONTAINING PROTEIN"/>
    <property type="match status" value="1"/>
</dbReference>
<reference evidence="3" key="1">
    <citation type="submission" date="2025-08" db="UniProtKB">
        <authorList>
            <consortium name="RefSeq"/>
        </authorList>
    </citation>
    <scope>IDENTIFICATION</scope>
    <source>
        <tissue evidence="3">Thorax and Abdomen</tissue>
    </source>
</reference>
<keyword evidence="2" id="KW-1185">Reference proteome</keyword>
<feature type="region of interest" description="Disordered" evidence="1">
    <location>
        <begin position="1"/>
        <end position="99"/>
    </location>
</feature>
<accession>A0ABM3FUP6</accession>
<evidence type="ECO:0000313" key="2">
    <source>
        <dbReference type="Proteomes" id="UP000829291"/>
    </source>
</evidence>
<proteinExistence type="predicted"/>
<dbReference type="GeneID" id="124293712"/>
<evidence type="ECO:0000256" key="1">
    <source>
        <dbReference type="SAM" id="MobiDB-lite"/>
    </source>
</evidence>
<dbReference type="Proteomes" id="UP000829291">
    <property type="component" value="Chromosome 3"/>
</dbReference>
<protein>
    <submittedName>
        <fullName evidence="3">Uncharacterized protein LOC124293712</fullName>
    </submittedName>
</protein>
<organism evidence="2 3">
    <name type="scientific">Neodiprion lecontei</name>
    <name type="common">Redheaded pine sawfly</name>
    <dbReference type="NCBI Taxonomy" id="441921"/>
    <lineage>
        <taxon>Eukaryota</taxon>
        <taxon>Metazoa</taxon>
        <taxon>Ecdysozoa</taxon>
        <taxon>Arthropoda</taxon>
        <taxon>Hexapoda</taxon>
        <taxon>Insecta</taxon>
        <taxon>Pterygota</taxon>
        <taxon>Neoptera</taxon>
        <taxon>Endopterygota</taxon>
        <taxon>Hymenoptera</taxon>
        <taxon>Tenthredinoidea</taxon>
        <taxon>Diprionidae</taxon>
        <taxon>Diprioninae</taxon>
        <taxon>Neodiprion</taxon>
    </lineage>
</organism>
<evidence type="ECO:0000313" key="3">
    <source>
        <dbReference type="RefSeq" id="XP_046591746.1"/>
    </source>
</evidence>